<comment type="caution">
    <text evidence="1">The sequence shown here is derived from an EMBL/GenBank/DDBJ whole genome shotgun (WGS) entry which is preliminary data.</text>
</comment>
<dbReference type="Proteomes" id="UP000027746">
    <property type="component" value="Unassembled WGS sequence"/>
</dbReference>
<evidence type="ECO:0000313" key="2">
    <source>
        <dbReference type="Proteomes" id="UP000027746"/>
    </source>
</evidence>
<protein>
    <submittedName>
        <fullName evidence="1">Uncharacterized protein</fullName>
    </submittedName>
</protein>
<organism evidence="1 2">
    <name type="scientific">Pseudosulfitobacter pseudonitzschiae</name>
    <dbReference type="NCBI Taxonomy" id="1402135"/>
    <lineage>
        <taxon>Bacteria</taxon>
        <taxon>Pseudomonadati</taxon>
        <taxon>Pseudomonadota</taxon>
        <taxon>Alphaproteobacteria</taxon>
        <taxon>Rhodobacterales</taxon>
        <taxon>Roseobacteraceae</taxon>
        <taxon>Pseudosulfitobacter</taxon>
    </lineage>
</organism>
<keyword evidence="2" id="KW-1185">Reference proteome</keyword>
<dbReference type="EMBL" id="JAMD01000033">
    <property type="protein sequence ID" value="KEJ93671.1"/>
    <property type="molecule type" value="Genomic_DNA"/>
</dbReference>
<proteinExistence type="predicted"/>
<reference evidence="1 2" key="1">
    <citation type="submission" date="2014-01" db="EMBL/GenBank/DDBJ databases">
        <title>Sulfitobacter sp. H3 (MCCC 1A00686) Genome Sequencing.</title>
        <authorList>
            <person name="Lai Q."/>
            <person name="Hong Z."/>
        </authorList>
    </citation>
    <scope>NUCLEOTIDE SEQUENCE [LARGE SCALE GENOMIC DNA]</scope>
    <source>
        <strain evidence="1 2">H3</strain>
    </source>
</reference>
<gene>
    <name evidence="1" type="ORF">SUH3_16290</name>
</gene>
<dbReference type="AlphaFoldDB" id="A0A073IW26"/>
<accession>A0A073IW26</accession>
<evidence type="ECO:0000313" key="1">
    <source>
        <dbReference type="EMBL" id="KEJ93671.1"/>
    </source>
</evidence>
<sequence>MPPVFSTIRPTTINGKDHIMTLEQSIDLAEMQADMAFEAYLAAFDEDAHPETLDSLETEALIARSRYDDLCSQGLGH</sequence>
<name>A0A073IW26_9RHOB</name>